<protein>
    <submittedName>
        <fullName evidence="3">Uncharacterized protein</fullName>
    </submittedName>
</protein>
<evidence type="ECO:0000256" key="1">
    <source>
        <dbReference type="SAM" id="MobiDB-lite"/>
    </source>
</evidence>
<proteinExistence type="predicted"/>
<evidence type="ECO:0000256" key="2">
    <source>
        <dbReference type="SAM" id="Phobius"/>
    </source>
</evidence>
<dbReference type="EMBL" id="JADNYJ010000032">
    <property type="protein sequence ID" value="KAF8903090.1"/>
    <property type="molecule type" value="Genomic_DNA"/>
</dbReference>
<dbReference type="Proteomes" id="UP000724874">
    <property type="component" value="Unassembled WGS sequence"/>
</dbReference>
<dbReference type="AlphaFoldDB" id="A0A9P5TPE5"/>
<sequence>MDSDRKSTVSSFYGRKASIDALHQDDYRQSTTSPGPRGRDDASSFFSPERSSMDHLTGARSASAGYNRNTFFPAAREEPLKGGADEEAGNHDAWDVYADFNNAGPRYSSAFGMGQAQAGYTQIPPSTSLMKEEPDPQGNKVEMVTVPALGAEWGKDELYSATKAGRREKRLESRKEFWKAWRRGERGLCGRYFTRKVLIWFMFGLCVAIAIVLGFTIPRVPGFSFNAASPLVNATGDWAKAVPTQFVPSYANFSFPAFASLQVDTSGSYLPLHFSHLRAQVFDLNTNRQVGSGSYSKLTLPAHKFPSILLPLNFTYVADNSSDTTYENWYNACKNKGLYPSGQRPPLQFRLVINMDIVGLPSTKSTSGQVTDADCPVELSLNAP</sequence>
<feature type="transmembrane region" description="Helical" evidence="2">
    <location>
        <begin position="197"/>
        <end position="217"/>
    </location>
</feature>
<reference evidence="3" key="1">
    <citation type="submission" date="2020-11" db="EMBL/GenBank/DDBJ databases">
        <authorList>
            <consortium name="DOE Joint Genome Institute"/>
            <person name="Ahrendt S."/>
            <person name="Riley R."/>
            <person name="Andreopoulos W."/>
            <person name="LaButti K."/>
            <person name="Pangilinan J."/>
            <person name="Ruiz-duenas F.J."/>
            <person name="Barrasa J.M."/>
            <person name="Sanchez-Garcia M."/>
            <person name="Camarero S."/>
            <person name="Miyauchi S."/>
            <person name="Serrano A."/>
            <person name="Linde D."/>
            <person name="Babiker R."/>
            <person name="Drula E."/>
            <person name="Ayuso-Fernandez I."/>
            <person name="Pacheco R."/>
            <person name="Padilla G."/>
            <person name="Ferreira P."/>
            <person name="Barriuso J."/>
            <person name="Kellner H."/>
            <person name="Castanera R."/>
            <person name="Alfaro M."/>
            <person name="Ramirez L."/>
            <person name="Pisabarro A.G."/>
            <person name="Kuo A."/>
            <person name="Tritt A."/>
            <person name="Lipzen A."/>
            <person name="He G."/>
            <person name="Yan M."/>
            <person name="Ng V."/>
            <person name="Cullen D."/>
            <person name="Martin F."/>
            <person name="Rosso M.-N."/>
            <person name="Henrissat B."/>
            <person name="Hibbett D."/>
            <person name="Martinez A.T."/>
            <person name="Grigoriev I.V."/>
        </authorList>
    </citation>
    <scope>NUCLEOTIDE SEQUENCE</scope>
    <source>
        <strain evidence="3">AH 44721</strain>
    </source>
</reference>
<evidence type="ECO:0000313" key="4">
    <source>
        <dbReference type="Proteomes" id="UP000724874"/>
    </source>
</evidence>
<keyword evidence="2" id="KW-0812">Transmembrane</keyword>
<keyword evidence="4" id="KW-1185">Reference proteome</keyword>
<accession>A0A9P5TPE5</accession>
<feature type="region of interest" description="Disordered" evidence="1">
    <location>
        <begin position="20"/>
        <end position="68"/>
    </location>
</feature>
<keyword evidence="2" id="KW-0472">Membrane</keyword>
<comment type="caution">
    <text evidence="3">The sequence shown here is derived from an EMBL/GenBank/DDBJ whole genome shotgun (WGS) entry which is preliminary data.</text>
</comment>
<evidence type="ECO:0000313" key="3">
    <source>
        <dbReference type="EMBL" id="KAF8903090.1"/>
    </source>
</evidence>
<name>A0A9P5TPE5_GYMJU</name>
<keyword evidence="2" id="KW-1133">Transmembrane helix</keyword>
<gene>
    <name evidence="3" type="ORF">CPB84DRAFT_1774763</name>
</gene>
<organism evidence="3 4">
    <name type="scientific">Gymnopilus junonius</name>
    <name type="common">Spectacular rustgill mushroom</name>
    <name type="synonym">Gymnopilus spectabilis subsp. junonius</name>
    <dbReference type="NCBI Taxonomy" id="109634"/>
    <lineage>
        <taxon>Eukaryota</taxon>
        <taxon>Fungi</taxon>
        <taxon>Dikarya</taxon>
        <taxon>Basidiomycota</taxon>
        <taxon>Agaricomycotina</taxon>
        <taxon>Agaricomycetes</taxon>
        <taxon>Agaricomycetidae</taxon>
        <taxon>Agaricales</taxon>
        <taxon>Agaricineae</taxon>
        <taxon>Hymenogastraceae</taxon>
        <taxon>Gymnopilus</taxon>
    </lineage>
</organism>
<dbReference type="OrthoDB" id="5582002at2759"/>